<accession>A0AB36TLE5</accession>
<reference evidence="1 2" key="1">
    <citation type="submission" date="2017-09" db="EMBL/GenBank/DDBJ databases">
        <title>Large-scale bioinformatics analysis of Bacillus genomes uncovers conserved roles of natural products in bacterial physiology.</title>
        <authorList>
            <consortium name="Agbiome Team Llc"/>
            <person name="Bleich R.M."/>
            <person name="Grubbs K.J."/>
            <person name="Santa Maria K.C."/>
            <person name="Allen S.E."/>
            <person name="Farag S."/>
            <person name="Shank E.A."/>
            <person name="Bowers A."/>
        </authorList>
    </citation>
    <scope>NUCLEOTIDE SEQUENCE [LARGE SCALE GENOMIC DNA]</scope>
    <source>
        <strain evidence="1 2">AFS077661</strain>
    </source>
</reference>
<dbReference type="Proteomes" id="UP000223839">
    <property type="component" value="Unassembled WGS sequence"/>
</dbReference>
<organism evidence="1 2">
    <name type="scientific">Bacillus thuringiensis</name>
    <dbReference type="NCBI Taxonomy" id="1428"/>
    <lineage>
        <taxon>Bacteria</taxon>
        <taxon>Bacillati</taxon>
        <taxon>Bacillota</taxon>
        <taxon>Bacilli</taxon>
        <taxon>Bacillales</taxon>
        <taxon>Bacillaceae</taxon>
        <taxon>Bacillus</taxon>
        <taxon>Bacillus cereus group</taxon>
    </lineage>
</organism>
<evidence type="ECO:0000313" key="2">
    <source>
        <dbReference type="Proteomes" id="UP000223839"/>
    </source>
</evidence>
<name>A0AB36TLE5_BACTU</name>
<dbReference type="RefSeq" id="WP_097920524.1">
    <property type="nucleotide sequence ID" value="NZ_NUYG01000098.1"/>
</dbReference>
<proteinExistence type="predicted"/>
<dbReference type="AlphaFoldDB" id="A0AB36TLE5"/>
<comment type="caution">
    <text evidence="1">The sequence shown here is derived from an EMBL/GenBank/DDBJ whole genome shotgun (WGS) entry which is preliminary data.</text>
</comment>
<sequence length="254" mass="28696">MAQVEYRVKVKGIECNEPICFQPNLDLSSNSGITNVEISFTDFDSDYYSMIIKVTINNNHAQVEEFISKILSLFSYEFGMLYKDLTKISDSRSVAIGMVTLYNNSDYHLLGKTDCEDIINNLGDQIFEADTLGNSFVSILVNSLRIEGVVGRFIQLYGLLQMVVPTSDLSRPTSQRDVDSFIRGNNRFSFYDVNEDKPTTRPNGSGNDTIYTWLRNQVGHTGSNVDVADVQNQIEDKVNELFIITKTAINNFKM</sequence>
<gene>
    <name evidence="1" type="ORF">COJ61_30450</name>
</gene>
<dbReference type="EMBL" id="NUYG01000098">
    <property type="protein sequence ID" value="PFM84186.1"/>
    <property type="molecule type" value="Genomic_DNA"/>
</dbReference>
<evidence type="ECO:0000313" key="1">
    <source>
        <dbReference type="EMBL" id="PFM84186.1"/>
    </source>
</evidence>
<protein>
    <submittedName>
        <fullName evidence="1">Uncharacterized protein</fullName>
    </submittedName>
</protein>